<accession>A0A1V6PBI4</accession>
<feature type="chain" id="PRO_5012393040" description="Yeast cell wall synthesis Kre9/Knh1-like N-terminal domain-containing protein" evidence="2">
    <location>
        <begin position="22"/>
        <end position="152"/>
    </location>
</feature>
<name>A0A1V6PBI4_PENDC</name>
<keyword evidence="5" id="KW-1185">Reference proteome</keyword>
<dbReference type="PANTHER" id="PTHR40633">
    <property type="entry name" value="MATRIX PROTEIN, PUTATIVE (AFU_ORTHOLOGUE AFUA_8G05410)-RELATED"/>
    <property type="match status" value="1"/>
</dbReference>
<sequence length="152" mass="16762">MHPNSYAAVFFGLFNAALSLGDNFDPVFRPRKGETVHTGSTYTIKWQSVAKYDAGPIDLFLQTDKETDNSNWVQVISPNTVSDTGEYKWNVSKAIPSGDAYYIKIGYINDVSIVNFSPRFEIQASNLSSTSGFFDLDNVRADLNIVSGGCRG</sequence>
<dbReference type="Pfam" id="PF10342">
    <property type="entry name" value="Kre9_KNH"/>
    <property type="match status" value="1"/>
</dbReference>
<proteinExistence type="predicted"/>
<dbReference type="EMBL" id="MDYL01000011">
    <property type="protein sequence ID" value="OQD74381.1"/>
    <property type="molecule type" value="Genomic_DNA"/>
</dbReference>
<dbReference type="PANTHER" id="PTHR40633:SF1">
    <property type="entry name" value="GPI ANCHORED SERINE-THREONINE RICH PROTEIN (AFU_ORTHOLOGUE AFUA_1G03630)"/>
    <property type="match status" value="1"/>
</dbReference>
<reference evidence="5" key="1">
    <citation type="journal article" date="2017" name="Nat. Microbiol.">
        <title>Global analysis of biosynthetic gene clusters reveals vast potential of secondary metabolite production in Penicillium species.</title>
        <authorList>
            <person name="Nielsen J.C."/>
            <person name="Grijseels S."/>
            <person name="Prigent S."/>
            <person name="Ji B."/>
            <person name="Dainat J."/>
            <person name="Nielsen K.F."/>
            <person name="Frisvad J.C."/>
            <person name="Workman M."/>
            <person name="Nielsen J."/>
        </authorList>
    </citation>
    <scope>NUCLEOTIDE SEQUENCE [LARGE SCALE GENOMIC DNA]</scope>
    <source>
        <strain evidence="5">IBT 11843</strain>
    </source>
</reference>
<dbReference type="InterPro" id="IPR052982">
    <property type="entry name" value="SRP1/TIP1-like"/>
</dbReference>
<evidence type="ECO:0000313" key="4">
    <source>
        <dbReference type="EMBL" id="OQD74381.1"/>
    </source>
</evidence>
<gene>
    <name evidence="4" type="ORF">PENDEC_c011G00130</name>
</gene>
<dbReference type="OrthoDB" id="2260257at2759"/>
<dbReference type="InterPro" id="IPR018466">
    <property type="entry name" value="Kre9/Knh1-like_N"/>
</dbReference>
<dbReference type="Proteomes" id="UP000191522">
    <property type="component" value="Unassembled WGS sequence"/>
</dbReference>
<feature type="signal peptide" evidence="2">
    <location>
        <begin position="1"/>
        <end position="21"/>
    </location>
</feature>
<dbReference type="AlphaFoldDB" id="A0A1V6PBI4"/>
<keyword evidence="1 2" id="KW-0732">Signal</keyword>
<comment type="caution">
    <text evidence="4">The sequence shown here is derived from an EMBL/GenBank/DDBJ whole genome shotgun (WGS) entry which is preliminary data.</text>
</comment>
<protein>
    <recommendedName>
        <fullName evidence="3">Yeast cell wall synthesis Kre9/Knh1-like N-terminal domain-containing protein</fullName>
    </recommendedName>
</protein>
<evidence type="ECO:0000256" key="2">
    <source>
        <dbReference type="SAM" id="SignalP"/>
    </source>
</evidence>
<evidence type="ECO:0000259" key="3">
    <source>
        <dbReference type="Pfam" id="PF10342"/>
    </source>
</evidence>
<evidence type="ECO:0000313" key="5">
    <source>
        <dbReference type="Proteomes" id="UP000191522"/>
    </source>
</evidence>
<organism evidence="4 5">
    <name type="scientific">Penicillium decumbens</name>
    <dbReference type="NCBI Taxonomy" id="69771"/>
    <lineage>
        <taxon>Eukaryota</taxon>
        <taxon>Fungi</taxon>
        <taxon>Dikarya</taxon>
        <taxon>Ascomycota</taxon>
        <taxon>Pezizomycotina</taxon>
        <taxon>Eurotiomycetes</taxon>
        <taxon>Eurotiomycetidae</taxon>
        <taxon>Eurotiales</taxon>
        <taxon>Aspergillaceae</taxon>
        <taxon>Penicillium</taxon>
    </lineage>
</organism>
<evidence type="ECO:0000256" key="1">
    <source>
        <dbReference type="ARBA" id="ARBA00022729"/>
    </source>
</evidence>
<feature type="domain" description="Yeast cell wall synthesis Kre9/Knh1-like N-terminal" evidence="3">
    <location>
        <begin position="30"/>
        <end position="122"/>
    </location>
</feature>